<proteinExistence type="predicted"/>
<feature type="non-terminal residue" evidence="1">
    <location>
        <position position="219"/>
    </location>
</feature>
<dbReference type="Proteomes" id="UP000837857">
    <property type="component" value="Chromosome 7"/>
</dbReference>
<protein>
    <submittedName>
        <fullName evidence="1">Uncharacterized protein</fullName>
    </submittedName>
</protein>
<dbReference type="InterPro" id="IPR038606">
    <property type="entry name" value="To_sf"/>
</dbReference>
<evidence type="ECO:0000313" key="2">
    <source>
        <dbReference type="Proteomes" id="UP000837857"/>
    </source>
</evidence>
<evidence type="ECO:0000313" key="1">
    <source>
        <dbReference type="EMBL" id="CAH2073342.1"/>
    </source>
</evidence>
<sequence>MFVFATNGQIVPKNPLESNILSFLKKWQAGSTTDVLPIPSLKTVKIPPVEYYYEGRGLKLDYSIGEMLLIGLDRFTIENIAGSVKALEVSLTLRFPVLTLASESYKIKGWAYYLYPLRGSGRMQLIFRDSVITAKARFGKTKDAGTTMQNFLLTFDVKKIEATLENSFWPINRILNSEGVEILEGYRGTIAEALRSYVVPTVNDYLAKVPYAQFLQIAS</sequence>
<reference evidence="1" key="1">
    <citation type="submission" date="2022-03" db="EMBL/GenBank/DDBJ databases">
        <authorList>
            <person name="Martin H S."/>
        </authorList>
    </citation>
    <scope>NUCLEOTIDE SEQUENCE</scope>
</reference>
<organism evidence="1 2">
    <name type="scientific">Iphiclides podalirius</name>
    <name type="common">scarce swallowtail</name>
    <dbReference type="NCBI Taxonomy" id="110791"/>
    <lineage>
        <taxon>Eukaryota</taxon>
        <taxon>Metazoa</taxon>
        <taxon>Ecdysozoa</taxon>
        <taxon>Arthropoda</taxon>
        <taxon>Hexapoda</taxon>
        <taxon>Insecta</taxon>
        <taxon>Pterygota</taxon>
        <taxon>Neoptera</taxon>
        <taxon>Endopterygota</taxon>
        <taxon>Lepidoptera</taxon>
        <taxon>Glossata</taxon>
        <taxon>Ditrysia</taxon>
        <taxon>Papilionoidea</taxon>
        <taxon>Papilionidae</taxon>
        <taxon>Papilioninae</taxon>
        <taxon>Iphiclides</taxon>
    </lineage>
</organism>
<dbReference type="EMBL" id="OW152819">
    <property type="protein sequence ID" value="CAH2073342.1"/>
    <property type="molecule type" value="Genomic_DNA"/>
</dbReference>
<keyword evidence="2" id="KW-1185">Reference proteome</keyword>
<dbReference type="InterPro" id="IPR010562">
    <property type="entry name" value="Haemolymph_juvenile_hormone-bd"/>
</dbReference>
<accession>A0ABN8J3N8</accession>
<dbReference type="Gene3D" id="3.15.10.30">
    <property type="entry name" value="Haemolymph juvenile hormone binding protein"/>
    <property type="match status" value="1"/>
</dbReference>
<dbReference type="Pfam" id="PF06585">
    <property type="entry name" value="JHBP"/>
    <property type="match status" value="1"/>
</dbReference>
<dbReference type="PANTHER" id="PTHR11008">
    <property type="entry name" value="PROTEIN TAKEOUT-LIKE PROTEIN"/>
    <property type="match status" value="1"/>
</dbReference>
<dbReference type="PANTHER" id="PTHR11008:SF9">
    <property type="entry name" value="PROTEIN TAKEOUT-LIKE PROTEIN"/>
    <property type="match status" value="1"/>
</dbReference>
<dbReference type="SMART" id="SM00700">
    <property type="entry name" value="JHBP"/>
    <property type="match status" value="1"/>
</dbReference>
<gene>
    <name evidence="1" type="ORF">IPOD504_LOCUS15595</name>
</gene>
<name>A0ABN8J3N8_9NEOP</name>